<organism evidence="3 4">
    <name type="scientific">Botryotinia narcissicola</name>
    <dbReference type="NCBI Taxonomy" id="278944"/>
    <lineage>
        <taxon>Eukaryota</taxon>
        <taxon>Fungi</taxon>
        <taxon>Dikarya</taxon>
        <taxon>Ascomycota</taxon>
        <taxon>Pezizomycotina</taxon>
        <taxon>Leotiomycetes</taxon>
        <taxon>Helotiales</taxon>
        <taxon>Sclerotiniaceae</taxon>
        <taxon>Botryotinia</taxon>
    </lineage>
</organism>
<dbReference type="PANTHER" id="PTHR11014:SF63">
    <property type="entry name" value="METALLOPEPTIDASE, PUTATIVE (AFU_ORTHOLOGUE AFUA_6G09600)-RELATED"/>
    <property type="match status" value="1"/>
</dbReference>
<dbReference type="Pfam" id="PF01546">
    <property type="entry name" value="Peptidase_M20"/>
    <property type="match status" value="1"/>
</dbReference>
<feature type="domain" description="Peptidase M20 dimerisation" evidence="2">
    <location>
        <begin position="75"/>
        <end position="163"/>
    </location>
</feature>
<dbReference type="PANTHER" id="PTHR11014">
    <property type="entry name" value="PEPTIDASE M20 FAMILY MEMBER"/>
    <property type="match status" value="1"/>
</dbReference>
<evidence type="ECO:0000259" key="2">
    <source>
        <dbReference type="Pfam" id="PF07687"/>
    </source>
</evidence>
<dbReference type="Pfam" id="PF07687">
    <property type="entry name" value="M20_dimer"/>
    <property type="match status" value="1"/>
</dbReference>
<dbReference type="GO" id="GO:0016787">
    <property type="term" value="F:hydrolase activity"/>
    <property type="evidence" value="ECO:0007669"/>
    <property type="project" value="InterPro"/>
</dbReference>
<dbReference type="SUPFAM" id="SSF53187">
    <property type="entry name" value="Zn-dependent exopeptidases"/>
    <property type="match status" value="1"/>
</dbReference>
<proteinExistence type="inferred from homology"/>
<comment type="caution">
    <text evidence="3">The sequence shown here is derived from an EMBL/GenBank/DDBJ whole genome shotgun (WGS) entry which is preliminary data.</text>
</comment>
<gene>
    <name evidence="3" type="ORF">BOTNAR_0052g00350</name>
</gene>
<dbReference type="InterPro" id="IPR017439">
    <property type="entry name" value="Amidohydrolase"/>
</dbReference>
<name>A0A4Z1IZV4_9HELO</name>
<protein>
    <recommendedName>
        <fullName evidence="2">Peptidase M20 dimerisation domain-containing protein</fullName>
    </recommendedName>
</protein>
<dbReference type="AlphaFoldDB" id="A0A4Z1IZV4"/>
<dbReference type="InterPro" id="IPR011650">
    <property type="entry name" value="Peptidase_M20_dimer"/>
</dbReference>
<dbReference type="EMBL" id="PQXJ01000052">
    <property type="protein sequence ID" value="TGO66898.1"/>
    <property type="molecule type" value="Genomic_DNA"/>
</dbReference>
<accession>A0A4Z1IZV4</accession>
<evidence type="ECO:0000256" key="1">
    <source>
        <dbReference type="ARBA" id="ARBA00006247"/>
    </source>
</evidence>
<reference evidence="3 4" key="1">
    <citation type="submission" date="2017-12" db="EMBL/GenBank/DDBJ databases">
        <title>Comparative genomics of Botrytis spp.</title>
        <authorList>
            <person name="Valero-Jimenez C.A."/>
            <person name="Tapia P."/>
            <person name="Veloso J."/>
            <person name="Silva-Moreno E."/>
            <person name="Staats M."/>
            <person name="Valdes J.H."/>
            <person name="Van Kan J.A.L."/>
        </authorList>
    </citation>
    <scope>NUCLEOTIDE SEQUENCE [LARGE SCALE GENOMIC DNA]</scope>
    <source>
        <strain evidence="3 4">MUCL2120</strain>
    </source>
</reference>
<evidence type="ECO:0000313" key="3">
    <source>
        <dbReference type="EMBL" id="TGO66898.1"/>
    </source>
</evidence>
<dbReference type="Proteomes" id="UP000297452">
    <property type="component" value="Unassembled WGS sequence"/>
</dbReference>
<dbReference type="InterPro" id="IPR036264">
    <property type="entry name" value="Bact_exopeptidase_dim_dom"/>
</dbReference>
<keyword evidence="4" id="KW-1185">Reference proteome</keyword>
<evidence type="ECO:0000313" key="4">
    <source>
        <dbReference type="Proteomes" id="UP000297452"/>
    </source>
</evidence>
<dbReference type="InterPro" id="IPR002933">
    <property type="entry name" value="Peptidase_M20"/>
</dbReference>
<dbReference type="SUPFAM" id="SSF55031">
    <property type="entry name" value="Bacterial exopeptidase dimerisation domain"/>
    <property type="match status" value="1"/>
</dbReference>
<sequence>MLSGAKSEWSGTLIVLFQAAEELAVGARAMIEDGLYDPLKFAISKPDTVLGQHTHAFKAGMIAFGGSAILTAVDSFDVRILGKSGHNCRADLCVDPVVTDSHIVVRLQIRPEGFAVIGCASVHGGSTANIIPDFVDLKISIRSYNPSIHERLVAAVKRVVYSECEIFGSLAIGEPIFTTTMHAPPTVNDLPAAEILKKSFGDYFGKNLIPADPFGASEDFSYLALGCDAPYVFYNFGCVDEDIWEDAKTKGTMEDIPHNHSAFFAPKIQPTMTTAVDAFALAAFTFFDRGGVK</sequence>
<dbReference type="Gene3D" id="3.40.630.10">
    <property type="entry name" value="Zn peptidases"/>
    <property type="match status" value="2"/>
</dbReference>
<dbReference type="OrthoDB" id="6119954at2759"/>
<comment type="similarity">
    <text evidence="1">Belongs to the peptidase M20A family.</text>
</comment>